<evidence type="ECO:0000313" key="1">
    <source>
        <dbReference type="EMBL" id="ADE69424.1"/>
    </source>
</evidence>
<proteinExistence type="predicted"/>
<name>D5DSJ1_PRIM1</name>
<dbReference type="HOGENOM" id="CLU_3229712_0_0_9"/>
<dbReference type="EMBL" id="CP001983">
    <property type="protein sequence ID" value="ADE69424.1"/>
    <property type="molecule type" value="Genomic_DNA"/>
</dbReference>
<keyword evidence="2" id="KW-1185">Reference proteome</keyword>
<sequence>MSQVSNLNKKEERMKEKETRSLQYCISNIKYEELMLDGNVTFR</sequence>
<accession>D5DSJ1</accession>
<dbReference type="Proteomes" id="UP000000935">
    <property type="component" value="Chromosome"/>
</dbReference>
<protein>
    <submittedName>
        <fullName evidence="1">Uncharacterized protein</fullName>
    </submittedName>
</protein>
<dbReference type="STRING" id="545693.BMQ_2401"/>
<dbReference type="KEGG" id="bmq:BMQ_2401"/>
<gene>
    <name evidence="1" type="ordered locus">BMQ_2401</name>
</gene>
<organism evidence="1 2">
    <name type="scientific">Priestia megaterium (strain ATCC 12872 / QMB1551)</name>
    <name type="common">Bacillus megaterium</name>
    <dbReference type="NCBI Taxonomy" id="545693"/>
    <lineage>
        <taxon>Bacteria</taxon>
        <taxon>Bacillati</taxon>
        <taxon>Bacillota</taxon>
        <taxon>Bacilli</taxon>
        <taxon>Bacillales</taxon>
        <taxon>Bacillaceae</taxon>
        <taxon>Priestia</taxon>
    </lineage>
</organism>
<reference evidence="1 2" key="1">
    <citation type="journal article" date="2011" name="J. Bacteriol.">
        <title>Genome sequences of the biotechnologically important Bacillus megaterium strains QM B1551 and DSM319.</title>
        <authorList>
            <person name="Eppinger M."/>
            <person name="Bunk B."/>
            <person name="Johns M.A."/>
            <person name="Edirisinghe J.N."/>
            <person name="Kutumbaka K.K."/>
            <person name="Koenig S.S."/>
            <person name="Huot Creasy H."/>
            <person name="Rosovitz M.J."/>
            <person name="Riley D.R."/>
            <person name="Daugherty S."/>
            <person name="Martin M."/>
            <person name="Elbourne L.D."/>
            <person name="Paulsen I."/>
            <person name="Biedendieck R."/>
            <person name="Braun C."/>
            <person name="Grayburn S."/>
            <person name="Dhingra S."/>
            <person name="Lukyanchuk V."/>
            <person name="Ball B."/>
            <person name="Ul-Qamar R."/>
            <person name="Seibel J."/>
            <person name="Bremer E."/>
            <person name="Jahn D."/>
            <person name="Ravel J."/>
            <person name="Vary P.S."/>
        </authorList>
    </citation>
    <scope>NUCLEOTIDE SEQUENCE [LARGE SCALE GENOMIC DNA]</scope>
    <source>
        <strain evidence="2">ATCC 12872 / QMB1551</strain>
    </source>
</reference>
<evidence type="ECO:0000313" key="2">
    <source>
        <dbReference type="Proteomes" id="UP000000935"/>
    </source>
</evidence>
<dbReference type="AlphaFoldDB" id="D5DSJ1"/>